<dbReference type="SUPFAM" id="SSF49344">
    <property type="entry name" value="CBD9-like"/>
    <property type="match status" value="1"/>
</dbReference>
<keyword evidence="6" id="KW-1185">Reference proteome</keyword>
<feature type="compositionally biased region" description="Basic and acidic residues" evidence="1">
    <location>
        <begin position="30"/>
        <end position="43"/>
    </location>
</feature>
<name>A0ABT2VMX6_9ALTE</name>
<dbReference type="InterPro" id="IPR045670">
    <property type="entry name" value="DUF5916"/>
</dbReference>
<proteinExistence type="predicted"/>
<accession>A0ABT2VMX6</accession>
<feature type="region of interest" description="Disordered" evidence="1">
    <location>
        <begin position="22"/>
        <end position="46"/>
    </location>
</feature>
<comment type="caution">
    <text evidence="5">The sequence shown here is derived from an EMBL/GenBank/DDBJ whole genome shotgun (WGS) entry which is preliminary data.</text>
</comment>
<dbReference type="RefSeq" id="WP_262993479.1">
    <property type="nucleotide sequence ID" value="NZ_JAOTJC010000007.1"/>
</dbReference>
<protein>
    <submittedName>
        <fullName evidence="5">Carbohydrate binding family 9 domain-containing protein</fullName>
    </submittedName>
</protein>
<dbReference type="Proteomes" id="UP001209257">
    <property type="component" value="Unassembled WGS sequence"/>
</dbReference>
<feature type="domain" description="DUF5916" evidence="4">
    <location>
        <begin position="293"/>
        <end position="365"/>
    </location>
</feature>
<organism evidence="5 6">
    <name type="scientific">Alteromonas salexigens</name>
    <dbReference type="NCBI Taxonomy" id="2982530"/>
    <lineage>
        <taxon>Bacteria</taxon>
        <taxon>Pseudomonadati</taxon>
        <taxon>Pseudomonadota</taxon>
        <taxon>Gammaproteobacteria</taxon>
        <taxon>Alteromonadales</taxon>
        <taxon>Alteromonadaceae</taxon>
        <taxon>Alteromonas/Salinimonas group</taxon>
        <taxon>Alteromonas</taxon>
    </lineage>
</organism>
<gene>
    <name evidence="5" type="ORF">OCL06_08575</name>
</gene>
<feature type="chain" id="PRO_5045329922" evidence="2">
    <location>
        <begin position="21"/>
        <end position="796"/>
    </location>
</feature>
<dbReference type="Gene3D" id="2.60.40.1190">
    <property type="match status" value="1"/>
</dbReference>
<evidence type="ECO:0000259" key="3">
    <source>
        <dbReference type="Pfam" id="PF06452"/>
    </source>
</evidence>
<evidence type="ECO:0000256" key="2">
    <source>
        <dbReference type="SAM" id="SignalP"/>
    </source>
</evidence>
<evidence type="ECO:0000313" key="6">
    <source>
        <dbReference type="Proteomes" id="UP001209257"/>
    </source>
</evidence>
<reference evidence="6" key="1">
    <citation type="submission" date="2023-07" db="EMBL/GenBank/DDBJ databases">
        <title>Study on multiphase classification of strain Alteromonas salexigens isolated from the Yellow Sea.</title>
        <authorList>
            <person name="Sun L."/>
        </authorList>
    </citation>
    <scope>NUCLEOTIDE SEQUENCE [LARGE SCALE GENOMIC DNA]</scope>
    <source>
        <strain evidence="6">ASW11-19</strain>
    </source>
</reference>
<evidence type="ECO:0000313" key="5">
    <source>
        <dbReference type="EMBL" id="MCU7554652.1"/>
    </source>
</evidence>
<dbReference type="CDD" id="cd09618">
    <property type="entry name" value="CBM9_like_2"/>
    <property type="match status" value="1"/>
</dbReference>
<dbReference type="Pfam" id="PF06452">
    <property type="entry name" value="CBM9_1"/>
    <property type="match status" value="1"/>
</dbReference>
<dbReference type="Pfam" id="PF19313">
    <property type="entry name" value="DUF5916"/>
    <property type="match status" value="1"/>
</dbReference>
<evidence type="ECO:0000259" key="4">
    <source>
        <dbReference type="Pfam" id="PF19313"/>
    </source>
</evidence>
<feature type="signal peptide" evidence="2">
    <location>
        <begin position="1"/>
        <end position="20"/>
    </location>
</feature>
<dbReference type="InterPro" id="IPR010502">
    <property type="entry name" value="Carb-bd_dom_fam9"/>
</dbReference>
<sequence length="796" mass="90524">MMYKRVATALLACWLGAAVANPVTEPGEPQAERPEIEQKDEPGSGKVAFAGETDAATFIPFVEGGTVVDGILDEPQWQQANSVTLDFVTRPYENTASPVKTEVKIFENGDMLHVAFIAQDPDPTAIRAFYRDRDRIWSNDLVGVKLDTFNNERLAYQFFANPLGVQADSIENEMTGQESDSWNAIWESAGTITDTGYVVEMAIPLRVLNFEESSQPKTWGAEFVRMYPREDRMRLSNMPLDRDNACALCQMGEVRGFERATQGNNLAIVPTLVLGKGKTRDPFTDEGWQDTDAREVGLDVKWGITPQMSLQATLNPDFSQVESDVAQVSINNTFSLFFDERRPFFVENAGYFTSNQRLVYTRNIATPDYGAKLTGQSGKHTFGAFVADDQVTRFIVPGNLSSSVAELDSDTVNAALRYRYDVSNDLSIGMVSTLREADEYHNYVTGVDAKYRLTPQDTLRAQFVVSNTQYPITLYQDFCDNDCTNSEDSSETALRTRKDDAFTGKSWRVNYRHDERDWFFRADQYANYKDFRADLGFETKADFHRSVIGGGYRWWNNDSWWNRILLSGDWDITHNDAGELLEREAEAYLSVRGTMQSFVEIGHVKRERLGLRFDPSVLTVTNNATMFEEDSTSLYMEARPSPIIYVSNFIRVGDQVDFANNRLGDQLYTESRLDMNIGKHAQVRLRHTYSNLDVDGAQLFTARLSDMRVTYQFDARQYLRLIVAYNNIHRNPDNYDAEVEPLTRSLGVQLLYSYKLNPLTKFFVGMASSGFQEAPLQELKETEKSVFMKFSYAWLQ</sequence>
<keyword evidence="2" id="KW-0732">Signal</keyword>
<feature type="domain" description="Carbohydrate-binding" evidence="3">
    <location>
        <begin position="68"/>
        <end position="222"/>
    </location>
</feature>
<dbReference type="EMBL" id="JAOTJC010000007">
    <property type="protein sequence ID" value="MCU7554652.1"/>
    <property type="molecule type" value="Genomic_DNA"/>
</dbReference>
<evidence type="ECO:0000256" key="1">
    <source>
        <dbReference type="SAM" id="MobiDB-lite"/>
    </source>
</evidence>